<organism evidence="2">
    <name type="scientific">viral metagenome</name>
    <dbReference type="NCBI Taxonomy" id="1070528"/>
    <lineage>
        <taxon>unclassified sequences</taxon>
        <taxon>metagenomes</taxon>
        <taxon>organismal metagenomes</taxon>
    </lineage>
</organism>
<evidence type="ECO:0000256" key="1">
    <source>
        <dbReference type="SAM" id="Phobius"/>
    </source>
</evidence>
<name>A0A6C0K1G7_9ZZZZ</name>
<protein>
    <submittedName>
        <fullName evidence="2">Uncharacterized protein</fullName>
    </submittedName>
</protein>
<dbReference type="AlphaFoldDB" id="A0A6C0K1G7"/>
<proteinExistence type="predicted"/>
<feature type="transmembrane region" description="Helical" evidence="1">
    <location>
        <begin position="113"/>
        <end position="130"/>
    </location>
</feature>
<sequence>MNIKGKKHIQFDLSRNQIYIIDNNNHIYPPFSSENIQFITILSSLLFLTNTILAYLNSYYLYALFFAFLILTSLVLRFNRSIYTFIIDKIAIIMVASYGSYILYQNMHNITRTYFAAIIFTFIATIVLYYYGYKNDCFCFDPDKYISENYMALVHIIGCIGHNMIILI</sequence>
<accession>A0A6C0K1G7</accession>
<keyword evidence="1" id="KW-0472">Membrane</keyword>
<keyword evidence="1" id="KW-1133">Transmembrane helix</keyword>
<feature type="transmembrane region" description="Helical" evidence="1">
    <location>
        <begin position="59"/>
        <end position="76"/>
    </location>
</feature>
<feature type="transmembrane region" description="Helical" evidence="1">
    <location>
        <begin position="150"/>
        <end position="167"/>
    </location>
</feature>
<feature type="transmembrane region" description="Helical" evidence="1">
    <location>
        <begin position="82"/>
        <end position="104"/>
    </location>
</feature>
<keyword evidence="1" id="KW-0812">Transmembrane</keyword>
<dbReference type="EMBL" id="MN740749">
    <property type="protein sequence ID" value="QHU10018.1"/>
    <property type="molecule type" value="Genomic_DNA"/>
</dbReference>
<reference evidence="2" key="1">
    <citation type="journal article" date="2020" name="Nature">
        <title>Giant virus diversity and host interactions through global metagenomics.</title>
        <authorList>
            <person name="Schulz F."/>
            <person name="Roux S."/>
            <person name="Paez-Espino D."/>
            <person name="Jungbluth S."/>
            <person name="Walsh D.A."/>
            <person name="Denef V.J."/>
            <person name="McMahon K.D."/>
            <person name="Konstantinidis K.T."/>
            <person name="Eloe-Fadrosh E.A."/>
            <person name="Kyrpides N.C."/>
            <person name="Woyke T."/>
        </authorList>
    </citation>
    <scope>NUCLEOTIDE SEQUENCE</scope>
    <source>
        <strain evidence="2">GVMAG-S-1101164-67</strain>
    </source>
</reference>
<evidence type="ECO:0000313" key="2">
    <source>
        <dbReference type="EMBL" id="QHU10018.1"/>
    </source>
</evidence>